<protein>
    <submittedName>
        <fullName evidence="1">Ovate protein family C-terminal protein</fullName>
    </submittedName>
</protein>
<evidence type="ECO:0000313" key="1">
    <source>
        <dbReference type="EMBL" id="KAH7668597.1"/>
    </source>
</evidence>
<dbReference type="Proteomes" id="UP000827976">
    <property type="component" value="Chromosome 11"/>
</dbReference>
<comment type="caution">
    <text evidence="1">The sequence shown here is derived from an EMBL/GenBank/DDBJ whole genome shotgun (WGS) entry which is preliminary data.</text>
</comment>
<name>A0ACB7V5A0_DIOAL</name>
<accession>A0ACB7V5A0</accession>
<dbReference type="EMBL" id="CM037021">
    <property type="protein sequence ID" value="KAH7668597.1"/>
    <property type="molecule type" value="Genomic_DNA"/>
</dbReference>
<reference evidence="2" key="1">
    <citation type="journal article" date="2022" name="Nat. Commun.">
        <title>Chromosome evolution and the genetic basis of agronomically important traits in greater yam.</title>
        <authorList>
            <person name="Bredeson J.V."/>
            <person name="Lyons J.B."/>
            <person name="Oniyinde I.O."/>
            <person name="Okereke N.R."/>
            <person name="Kolade O."/>
            <person name="Nnabue I."/>
            <person name="Nwadili C.O."/>
            <person name="Hribova E."/>
            <person name="Parker M."/>
            <person name="Nwogha J."/>
            <person name="Shu S."/>
            <person name="Carlson J."/>
            <person name="Kariba R."/>
            <person name="Muthemba S."/>
            <person name="Knop K."/>
            <person name="Barton G.J."/>
            <person name="Sherwood A.V."/>
            <person name="Lopez-Montes A."/>
            <person name="Asiedu R."/>
            <person name="Jamnadass R."/>
            <person name="Muchugi A."/>
            <person name="Goodstein D."/>
            <person name="Egesi C.N."/>
            <person name="Featherston J."/>
            <person name="Asfaw A."/>
            <person name="Simpson G.G."/>
            <person name="Dolezel J."/>
            <person name="Hendre P.S."/>
            <person name="Van Deynze A."/>
            <person name="Kumar P.L."/>
            <person name="Obidiegwu J.E."/>
            <person name="Bhattacharjee R."/>
            <person name="Rokhsar D.S."/>
        </authorList>
    </citation>
    <scope>NUCLEOTIDE SEQUENCE [LARGE SCALE GENOMIC DNA]</scope>
    <source>
        <strain evidence="2">cv. TDa95/00328</strain>
    </source>
</reference>
<gene>
    <name evidence="1" type="ORF">IHE45_11G021400</name>
</gene>
<keyword evidence="2" id="KW-1185">Reference proteome</keyword>
<evidence type="ECO:0000313" key="2">
    <source>
        <dbReference type="Proteomes" id="UP000827976"/>
    </source>
</evidence>
<proteinExistence type="predicted"/>
<sequence length="246" mass="28098">MGKTRRFLSKFIKPKLPFFIHKSKTSNTHSFRISEEVKEEVEEVKEIPTSNFPTSISKEACFNAETIQEVQEEEEEEEEDGSEIGKSSSSSVSEFMSCTSTVSDDYHSCSSFHELSTEANNTRNSVSTVSEYFSSLEEVGSKQQLNNLNVDAGEVSQRFFFLPSSSKSIMEKNTSTSVTMALCSDDPYWDFRSSMEAMVEDHKLRDHWPNLLELLSCYMKLNEKRNHRIILIAFMDLILQLTAQDS</sequence>
<organism evidence="1 2">
    <name type="scientific">Dioscorea alata</name>
    <name type="common">Purple yam</name>
    <dbReference type="NCBI Taxonomy" id="55571"/>
    <lineage>
        <taxon>Eukaryota</taxon>
        <taxon>Viridiplantae</taxon>
        <taxon>Streptophyta</taxon>
        <taxon>Embryophyta</taxon>
        <taxon>Tracheophyta</taxon>
        <taxon>Spermatophyta</taxon>
        <taxon>Magnoliopsida</taxon>
        <taxon>Liliopsida</taxon>
        <taxon>Dioscoreales</taxon>
        <taxon>Dioscoreaceae</taxon>
        <taxon>Dioscorea</taxon>
    </lineage>
</organism>